<dbReference type="SUPFAM" id="SSF53756">
    <property type="entry name" value="UDP-Glycosyltransferase/glycogen phosphorylase"/>
    <property type="match status" value="1"/>
</dbReference>
<dbReference type="PANTHER" id="PTHR12526">
    <property type="entry name" value="GLYCOSYLTRANSFERASE"/>
    <property type="match status" value="1"/>
</dbReference>
<accession>A0A031J1Q8</accession>
<dbReference type="Proteomes" id="UP000024329">
    <property type="component" value="Unassembled WGS sequence"/>
</dbReference>
<comment type="caution">
    <text evidence="2">The sequence shown here is derived from an EMBL/GenBank/DDBJ whole genome shotgun (WGS) entry which is preliminary data.</text>
</comment>
<dbReference type="AlphaFoldDB" id="A0A031J1Q8"/>
<proteinExistence type="predicted"/>
<dbReference type="GO" id="GO:0016757">
    <property type="term" value="F:glycosyltransferase activity"/>
    <property type="evidence" value="ECO:0007669"/>
    <property type="project" value="UniProtKB-ARBA"/>
</dbReference>
<keyword evidence="2" id="KW-0808">Transferase</keyword>
<evidence type="ECO:0000313" key="3">
    <source>
        <dbReference type="Proteomes" id="UP000024329"/>
    </source>
</evidence>
<dbReference type="eggNOG" id="COG0438">
    <property type="taxonomic scope" value="Bacteria"/>
</dbReference>
<evidence type="ECO:0000313" key="2">
    <source>
        <dbReference type="EMBL" id="EZP67197.1"/>
    </source>
</evidence>
<evidence type="ECO:0000259" key="1">
    <source>
        <dbReference type="Pfam" id="PF13439"/>
    </source>
</evidence>
<dbReference type="Gene3D" id="3.40.50.2000">
    <property type="entry name" value="Glycogen Phosphorylase B"/>
    <property type="match status" value="2"/>
</dbReference>
<dbReference type="EMBL" id="JFYZ01000093">
    <property type="protein sequence ID" value="EZP67197.1"/>
    <property type="molecule type" value="Genomic_DNA"/>
</dbReference>
<gene>
    <name evidence="2" type="ORF">BV97_05736</name>
</gene>
<dbReference type="Pfam" id="PF13692">
    <property type="entry name" value="Glyco_trans_1_4"/>
    <property type="match status" value="1"/>
</dbReference>
<dbReference type="RefSeq" id="WP_036531141.1">
    <property type="nucleotide sequence ID" value="NZ_JFYZ01000093.1"/>
</dbReference>
<dbReference type="InterPro" id="IPR028098">
    <property type="entry name" value="Glyco_trans_4-like_N"/>
</dbReference>
<organism evidence="2 3">
    <name type="scientific">Novosphingobium resinovorum</name>
    <dbReference type="NCBI Taxonomy" id="158500"/>
    <lineage>
        <taxon>Bacteria</taxon>
        <taxon>Pseudomonadati</taxon>
        <taxon>Pseudomonadota</taxon>
        <taxon>Alphaproteobacteria</taxon>
        <taxon>Sphingomonadales</taxon>
        <taxon>Sphingomonadaceae</taxon>
        <taxon>Novosphingobium</taxon>
    </lineage>
</organism>
<name>A0A031J1Q8_9SPHN</name>
<dbReference type="Pfam" id="PF13439">
    <property type="entry name" value="Glyco_transf_4"/>
    <property type="match status" value="1"/>
</dbReference>
<reference evidence="2 3" key="1">
    <citation type="submission" date="2014-03" db="EMBL/GenBank/DDBJ databases">
        <title>Whole genome sequence of Novosphingobium resinovorum KF1.</title>
        <authorList>
            <person name="Gan H.M."/>
            <person name="Gan H.Y."/>
            <person name="Chew T.H."/>
            <person name="Savka M.A."/>
        </authorList>
    </citation>
    <scope>NUCLEOTIDE SEQUENCE [LARGE SCALE GENOMIC DNA]</scope>
    <source>
        <strain evidence="2 3">KF1</strain>
    </source>
</reference>
<feature type="domain" description="Glycosyltransferase subfamily 4-like N-terminal" evidence="1">
    <location>
        <begin position="22"/>
        <end position="184"/>
    </location>
</feature>
<dbReference type="PANTHER" id="PTHR12526:SF637">
    <property type="entry name" value="GLYCOSYLTRANSFERASE EPSF-RELATED"/>
    <property type="match status" value="1"/>
</dbReference>
<protein>
    <submittedName>
        <fullName evidence="2">Glycosyl transferase, group 1 family protein</fullName>
    </submittedName>
</protein>
<dbReference type="PATRIC" id="fig|158500.4.peg.5813"/>
<sequence length="393" mass="42714">MTQSPRRARVAQLVPTITRSGGGVSEAVRLLAHALVQRDDWDCEVHAIIAPGFEEARAWFEGTAVFGSQRRDSSRYGFSPGLVRGLLSSDADILHIHGLWGFHCLAARLWHLYTGKPYLITPHGMLEPWIMQRSRRAKALISAGYQNNLLKRAGAIHVLTDKECTDVNAVRPGLPLNVIPNFVEPPTDVDRLGPPDWWRPDMTGKTIFLFFGRIHEKKGCQELFDAWVRLCETDSAFAAGNALVFCGWNDGLAGFEDRVAEAGARLGNIVYAGPQFGDDKWRSLAAADFMVLPSKSEGLPLSILEGWALGVPAIMTPECNLPIGFAVGAALSCGYSVDGVAQGLAAAVALDADARAALKAAAMRLAQSHFSRGAVASKIVDLYERVRQGGQRR</sequence>